<comment type="caution">
    <text evidence="1">The sequence shown here is derived from an EMBL/GenBank/DDBJ whole genome shotgun (WGS) entry which is preliminary data.</text>
</comment>
<evidence type="ECO:0000313" key="1">
    <source>
        <dbReference type="EMBL" id="GGD89037.1"/>
    </source>
</evidence>
<evidence type="ECO:0000313" key="2">
    <source>
        <dbReference type="Proteomes" id="UP000644699"/>
    </source>
</evidence>
<accession>A0A916ZDQ0</accession>
<name>A0A916ZDQ0_9HYPH</name>
<organism evidence="1 2">
    <name type="scientific">Aureimonas endophytica</name>
    <dbReference type="NCBI Taxonomy" id="2027858"/>
    <lineage>
        <taxon>Bacteria</taxon>
        <taxon>Pseudomonadati</taxon>
        <taxon>Pseudomonadota</taxon>
        <taxon>Alphaproteobacteria</taxon>
        <taxon>Hyphomicrobiales</taxon>
        <taxon>Aurantimonadaceae</taxon>
        <taxon>Aureimonas</taxon>
    </lineage>
</organism>
<reference evidence="1" key="2">
    <citation type="submission" date="2020-09" db="EMBL/GenBank/DDBJ databases">
        <authorList>
            <person name="Sun Q."/>
            <person name="Zhou Y."/>
        </authorList>
    </citation>
    <scope>NUCLEOTIDE SEQUENCE</scope>
    <source>
        <strain evidence="1">CGMCC 1.15367</strain>
    </source>
</reference>
<dbReference type="RefSeq" id="WP_188906609.1">
    <property type="nucleotide sequence ID" value="NZ_BMIQ01000001.1"/>
</dbReference>
<protein>
    <submittedName>
        <fullName evidence="1">Uncharacterized protein</fullName>
    </submittedName>
</protein>
<proteinExistence type="predicted"/>
<sequence>MSASETVKALERNLITEDEALEQAMVDDLNDLYRKAVLELAPHLAAEATELRSRLY</sequence>
<dbReference type="AlphaFoldDB" id="A0A916ZDQ0"/>
<gene>
    <name evidence="1" type="ORF">GCM10011390_04740</name>
</gene>
<dbReference type="Proteomes" id="UP000644699">
    <property type="component" value="Unassembled WGS sequence"/>
</dbReference>
<dbReference type="EMBL" id="BMIQ01000001">
    <property type="protein sequence ID" value="GGD89037.1"/>
    <property type="molecule type" value="Genomic_DNA"/>
</dbReference>
<keyword evidence="2" id="KW-1185">Reference proteome</keyword>
<reference evidence="1" key="1">
    <citation type="journal article" date="2014" name="Int. J. Syst. Evol. Microbiol.">
        <title>Complete genome sequence of Corynebacterium casei LMG S-19264T (=DSM 44701T), isolated from a smear-ripened cheese.</title>
        <authorList>
            <consortium name="US DOE Joint Genome Institute (JGI-PGF)"/>
            <person name="Walter F."/>
            <person name="Albersmeier A."/>
            <person name="Kalinowski J."/>
            <person name="Ruckert C."/>
        </authorList>
    </citation>
    <scope>NUCLEOTIDE SEQUENCE</scope>
    <source>
        <strain evidence="1">CGMCC 1.15367</strain>
    </source>
</reference>